<gene>
    <name evidence="3" type="ORF">GCM10017600_68960</name>
</gene>
<feature type="compositionally biased region" description="Polar residues" evidence="1">
    <location>
        <begin position="810"/>
        <end position="835"/>
    </location>
</feature>
<feature type="domain" description="NB-ARC" evidence="2">
    <location>
        <begin position="160"/>
        <end position="320"/>
    </location>
</feature>
<evidence type="ECO:0000313" key="4">
    <source>
        <dbReference type="Proteomes" id="UP001143474"/>
    </source>
</evidence>
<dbReference type="InterPro" id="IPR027417">
    <property type="entry name" value="P-loop_NTPase"/>
</dbReference>
<dbReference type="Gene3D" id="2.160.20.80">
    <property type="entry name" value="E3 ubiquitin-protein ligase SopA"/>
    <property type="match status" value="1"/>
</dbReference>
<evidence type="ECO:0000313" key="3">
    <source>
        <dbReference type="EMBL" id="GLK13485.1"/>
    </source>
</evidence>
<reference evidence="3" key="2">
    <citation type="submission" date="2023-01" db="EMBL/GenBank/DDBJ databases">
        <authorList>
            <person name="Sun Q."/>
            <person name="Evtushenko L."/>
        </authorList>
    </citation>
    <scope>NUCLEOTIDE SEQUENCE</scope>
    <source>
        <strain evidence="3">VKM Ac-2007</strain>
    </source>
</reference>
<protein>
    <recommendedName>
        <fullName evidence="2">NB-ARC domain-containing protein</fullName>
    </recommendedName>
</protein>
<dbReference type="Gene3D" id="3.40.50.300">
    <property type="entry name" value="P-loop containing nucleotide triphosphate hydrolases"/>
    <property type="match status" value="1"/>
</dbReference>
<dbReference type="EMBL" id="BSEV01000023">
    <property type="protein sequence ID" value="GLK13485.1"/>
    <property type="molecule type" value="Genomic_DNA"/>
</dbReference>
<organism evidence="3 4">
    <name type="scientific">Streptosporangium carneum</name>
    <dbReference type="NCBI Taxonomy" id="47481"/>
    <lineage>
        <taxon>Bacteria</taxon>
        <taxon>Bacillati</taxon>
        <taxon>Actinomycetota</taxon>
        <taxon>Actinomycetes</taxon>
        <taxon>Streptosporangiales</taxon>
        <taxon>Streptosporangiaceae</taxon>
        <taxon>Streptosporangium</taxon>
    </lineage>
</organism>
<evidence type="ECO:0000256" key="1">
    <source>
        <dbReference type="SAM" id="MobiDB-lite"/>
    </source>
</evidence>
<accession>A0A9W6I7G0</accession>
<dbReference type="SUPFAM" id="SSF52540">
    <property type="entry name" value="P-loop containing nucleoside triphosphate hydrolases"/>
    <property type="match status" value="1"/>
</dbReference>
<dbReference type="Proteomes" id="UP001143474">
    <property type="component" value="Unassembled WGS sequence"/>
</dbReference>
<dbReference type="PANTHER" id="PTHR35205:SF1">
    <property type="entry name" value="ZU5 DOMAIN-CONTAINING PROTEIN"/>
    <property type="match status" value="1"/>
</dbReference>
<reference evidence="3" key="1">
    <citation type="journal article" date="2014" name="Int. J. Syst. Evol. Microbiol.">
        <title>Complete genome sequence of Corynebacterium casei LMG S-19264T (=DSM 44701T), isolated from a smear-ripened cheese.</title>
        <authorList>
            <consortium name="US DOE Joint Genome Institute (JGI-PGF)"/>
            <person name="Walter F."/>
            <person name="Albersmeier A."/>
            <person name="Kalinowski J."/>
            <person name="Ruckert C."/>
        </authorList>
    </citation>
    <scope>NUCLEOTIDE SEQUENCE</scope>
    <source>
        <strain evidence="3">VKM Ac-2007</strain>
    </source>
</reference>
<feature type="region of interest" description="Disordered" evidence="1">
    <location>
        <begin position="804"/>
        <end position="844"/>
    </location>
</feature>
<comment type="caution">
    <text evidence="3">The sequence shown here is derived from an EMBL/GenBank/DDBJ whole genome shotgun (WGS) entry which is preliminary data.</text>
</comment>
<dbReference type="PRINTS" id="PR00364">
    <property type="entry name" value="DISEASERSIST"/>
</dbReference>
<name>A0A9W6I7G0_9ACTN</name>
<dbReference type="GO" id="GO:0043531">
    <property type="term" value="F:ADP binding"/>
    <property type="evidence" value="ECO:0007669"/>
    <property type="project" value="InterPro"/>
</dbReference>
<dbReference type="InterPro" id="IPR002182">
    <property type="entry name" value="NB-ARC"/>
</dbReference>
<dbReference type="SUPFAM" id="SSF141571">
    <property type="entry name" value="Pentapeptide repeat-like"/>
    <property type="match status" value="1"/>
</dbReference>
<evidence type="ECO:0000259" key="2">
    <source>
        <dbReference type="Pfam" id="PF00931"/>
    </source>
</evidence>
<keyword evidence="4" id="KW-1185">Reference proteome</keyword>
<dbReference type="AlphaFoldDB" id="A0A9W6I7G0"/>
<dbReference type="InterPro" id="IPR001646">
    <property type="entry name" value="5peptide_repeat"/>
</dbReference>
<dbReference type="Pfam" id="PF00931">
    <property type="entry name" value="NB-ARC"/>
    <property type="match status" value="1"/>
</dbReference>
<dbReference type="PANTHER" id="PTHR35205">
    <property type="entry name" value="NB-ARC AND TPR DOMAIN PROTEIN"/>
    <property type="match status" value="1"/>
</dbReference>
<dbReference type="Pfam" id="PF13576">
    <property type="entry name" value="Pentapeptide_3"/>
    <property type="match status" value="1"/>
</dbReference>
<proteinExistence type="predicted"/>
<sequence length="844" mass="90710">MVGFFADPLHIPDEVLDVLDKRASVISMFTGLVGLLIAGAALLLQLRSPSLSAVAPPADNGVPTRAYSGDHIDLSGGVFHGSVTGTATTRAEAAGRGAAALGGNNPGVIVTGRNASITLTNVPVGMAAAGPGLPPVTQVPANSLFSLPRRASAVFIGREPQLRQLAQALKQGPGMVAQAVVGLGGIGKTELVLQHATIHRHDYDLIWWMDAETSGAVRVGLVELCRALCAGTASAAAAQALAQEAEDWALAWLNAHSRWLLVFDNVEEAAHVQPYLGRLNTGHVLITSRRSTEWTDAGTVVQLEVLEHSTAVTMLRETIGEAAAWDQTLAEELAKELDGLPLALRHVGAYIATVPGMDLTRYLRLLRTAPVSAGGRPGVLEVVGRSLTLTITRITQINPLATKMLHLLACYAPEQLPCQVLYGMQDANEVAVAEALRVLTSYNMISRSADGDAVIMHRLVQAVIRTDLSKRQRTAIRKRAAALIDAALPDDPTDSTSWPAYAQLLPHARAILTPRSGGMVKTIIYLNASSNHHITELYTKAVEQLGHDKAAVRLAGLYALERLAQDNSPHRQTVINVICAYLRMPYTPPKAAAQSDLGHTVPCATVARVSTSATGHDPYEERQVRLTAQRVLADHLRYSSLAKHQGWQRLTSPPARFWPDIRLDLTGATLIDLDFVACRITEAQFSGVTFIGNAVFSGMTFTRDAWFDGTTFTRKAVFSEVTYGGDTRFDGATFQECARFDRVTFMESVSFSGVAFIGKAVFSEVTYGGDTWFTDARLSQPDGEHCLPTGWKVIRQKDGFGRIQWDDTATESSSGDGAQAGTEQEQAPETGTTIDEASDEGDDM</sequence>